<organism evidence="2 3">
    <name type="scientific">Xylaria multiplex</name>
    <dbReference type="NCBI Taxonomy" id="323545"/>
    <lineage>
        <taxon>Eukaryota</taxon>
        <taxon>Fungi</taxon>
        <taxon>Dikarya</taxon>
        <taxon>Ascomycota</taxon>
        <taxon>Pezizomycotina</taxon>
        <taxon>Sordariomycetes</taxon>
        <taxon>Xylariomycetidae</taxon>
        <taxon>Xylariales</taxon>
        <taxon>Xylariaceae</taxon>
        <taxon>Xylaria</taxon>
    </lineage>
</organism>
<feature type="region of interest" description="Disordered" evidence="1">
    <location>
        <begin position="22"/>
        <end position="53"/>
    </location>
</feature>
<feature type="compositionally biased region" description="Basic and acidic residues" evidence="1">
    <location>
        <begin position="118"/>
        <end position="143"/>
    </location>
</feature>
<name>A0A7C8MZA0_9PEZI</name>
<evidence type="ECO:0000313" key="2">
    <source>
        <dbReference type="EMBL" id="KAF2962617.1"/>
    </source>
</evidence>
<protein>
    <submittedName>
        <fullName evidence="2">Uncharacterized protein</fullName>
    </submittedName>
</protein>
<keyword evidence="3" id="KW-1185">Reference proteome</keyword>
<dbReference type="EMBL" id="WUBL01000347">
    <property type="protein sequence ID" value="KAF2962617.1"/>
    <property type="molecule type" value="Genomic_DNA"/>
</dbReference>
<sequence length="143" mass="16376">MLGTAPPIPRRRPGWRYLRHTQRSQPDVLPGDTRHCTPIPDADPDGQIPSPYTEISPDVLPGDTGHCTPLNTTANVKSPQPSTMNDLLNILRYNCREFHENYDEALTNFLGNPRKRKTQETEVRDPTYDKKGRYNLRERKPGK</sequence>
<evidence type="ECO:0000313" key="3">
    <source>
        <dbReference type="Proteomes" id="UP000481858"/>
    </source>
</evidence>
<comment type="caution">
    <text evidence="2">The sequence shown here is derived from an EMBL/GenBank/DDBJ whole genome shotgun (WGS) entry which is preliminary data.</text>
</comment>
<dbReference type="InParanoid" id="A0A7C8MZA0"/>
<accession>A0A7C8MZA0</accession>
<dbReference type="Proteomes" id="UP000481858">
    <property type="component" value="Unassembled WGS sequence"/>
</dbReference>
<proteinExistence type="predicted"/>
<feature type="region of interest" description="Disordered" evidence="1">
    <location>
        <begin position="116"/>
        <end position="143"/>
    </location>
</feature>
<gene>
    <name evidence="2" type="ORF">GQX73_g10956</name>
</gene>
<reference evidence="2 3" key="1">
    <citation type="submission" date="2019-12" db="EMBL/GenBank/DDBJ databases">
        <title>Draft genome sequence of the ascomycete Xylaria multiplex DSM 110363.</title>
        <authorList>
            <person name="Buettner E."/>
            <person name="Kellner H."/>
        </authorList>
    </citation>
    <scope>NUCLEOTIDE SEQUENCE [LARGE SCALE GENOMIC DNA]</scope>
    <source>
        <strain evidence="2 3">DSM 110363</strain>
    </source>
</reference>
<evidence type="ECO:0000256" key="1">
    <source>
        <dbReference type="SAM" id="MobiDB-lite"/>
    </source>
</evidence>
<dbReference type="AlphaFoldDB" id="A0A7C8MZA0"/>